<reference evidence="3" key="1">
    <citation type="journal article" date="2019" name="Int. J. Syst. Evol. Microbiol.">
        <title>The Global Catalogue of Microorganisms (GCM) 10K type strain sequencing project: providing services to taxonomists for standard genome sequencing and annotation.</title>
        <authorList>
            <consortium name="The Broad Institute Genomics Platform"/>
            <consortium name="The Broad Institute Genome Sequencing Center for Infectious Disease"/>
            <person name="Wu L."/>
            <person name="Ma J."/>
        </authorList>
    </citation>
    <scope>NUCLEOTIDE SEQUENCE [LARGE SCALE GENOMIC DNA]</scope>
    <source>
        <strain evidence="3">CGMCC 4.7275</strain>
    </source>
</reference>
<accession>A0ABQ2ECD9</accession>
<comment type="caution">
    <text evidence="2">The sequence shown here is derived from an EMBL/GenBank/DDBJ whole genome shotgun (WGS) entry which is preliminary data.</text>
</comment>
<feature type="compositionally biased region" description="Basic and acidic residues" evidence="1">
    <location>
        <begin position="1"/>
        <end position="11"/>
    </location>
</feature>
<organism evidence="2 3">
    <name type="scientific">Streptomyces camponoticapitis</name>
    <dbReference type="NCBI Taxonomy" id="1616125"/>
    <lineage>
        <taxon>Bacteria</taxon>
        <taxon>Bacillati</taxon>
        <taxon>Actinomycetota</taxon>
        <taxon>Actinomycetes</taxon>
        <taxon>Kitasatosporales</taxon>
        <taxon>Streptomycetaceae</taxon>
        <taxon>Streptomyces</taxon>
    </lineage>
</organism>
<keyword evidence="3" id="KW-1185">Reference proteome</keyword>
<gene>
    <name evidence="2" type="ORF">GCM10011583_42770</name>
</gene>
<dbReference type="EMBL" id="BMMV01000014">
    <property type="protein sequence ID" value="GGK06532.1"/>
    <property type="molecule type" value="Genomic_DNA"/>
</dbReference>
<evidence type="ECO:0000256" key="1">
    <source>
        <dbReference type="SAM" id="MobiDB-lite"/>
    </source>
</evidence>
<sequence>MAHTDRTNSNREHRRKTAGRTGPTRTSRRARSELRALRREVPCVVGLLADERDFTAMRRYRTFAFDDHPKYLRRIDGLLRSLATEGEHTAVALFDPEEFAEYCAESGHDPDTAIARGRFTARIAASGGAVVPYTGEPVGQLVPQLVNTAVRRATWEYATMVLADLGECADCGVDIGRASFDRASRLLTHLVERAGPGTHHLVCSVPAPDEQLLAALQVVRPDTGPARLDASESAEFVTVLAAGIALDSPGGVVLRTTGPDAPDRLHGWRLRNSRLNPLSEGQVFSAYCTDADTGEPISPEPGVEYRAGFDLGIEDGDIHR</sequence>
<feature type="region of interest" description="Disordered" evidence="1">
    <location>
        <begin position="1"/>
        <end position="32"/>
    </location>
</feature>
<dbReference type="Proteomes" id="UP000660265">
    <property type="component" value="Unassembled WGS sequence"/>
</dbReference>
<protein>
    <submittedName>
        <fullName evidence="2">Uncharacterized protein</fullName>
    </submittedName>
</protein>
<evidence type="ECO:0000313" key="2">
    <source>
        <dbReference type="EMBL" id="GGK06532.1"/>
    </source>
</evidence>
<evidence type="ECO:0000313" key="3">
    <source>
        <dbReference type="Proteomes" id="UP000660265"/>
    </source>
</evidence>
<name>A0ABQ2ECD9_9ACTN</name>
<proteinExistence type="predicted"/>
<dbReference type="RefSeq" id="WP_189109139.1">
    <property type="nucleotide sequence ID" value="NZ_BMMV01000014.1"/>
</dbReference>